<feature type="compositionally biased region" description="Acidic residues" evidence="12">
    <location>
        <begin position="1471"/>
        <end position="1488"/>
    </location>
</feature>
<reference evidence="16 17" key="1">
    <citation type="journal article" date="2019" name="Sci. Rep.">
        <title>Comparative genomics of chytrid fungi reveal insights into the obligate biotrophic and pathogenic lifestyle of Synchytrium endobioticum.</title>
        <authorList>
            <person name="van de Vossenberg B.T.L.H."/>
            <person name="Warris S."/>
            <person name="Nguyen H.D.T."/>
            <person name="van Gent-Pelzer M.P.E."/>
            <person name="Joly D.L."/>
            <person name="van de Geest H.C."/>
            <person name="Bonants P.J.M."/>
            <person name="Smith D.S."/>
            <person name="Levesque C.A."/>
            <person name="van der Lee T.A.J."/>
        </authorList>
    </citation>
    <scope>NUCLEOTIDE SEQUENCE [LARGE SCALE GENOMIC DNA]</scope>
    <source>
        <strain evidence="16 17">JEL517</strain>
    </source>
</reference>
<evidence type="ECO:0000259" key="13">
    <source>
        <dbReference type="PROSITE" id="PS50013"/>
    </source>
</evidence>
<comment type="similarity">
    <text evidence="2">Belongs to the SNF2/RAD54 helicase family. SWR1 subfamily.</text>
</comment>
<keyword evidence="7" id="KW-0067">ATP-binding</keyword>
<dbReference type="Gene3D" id="3.40.50.10810">
    <property type="entry name" value="Tandem AAA-ATPase domain"/>
    <property type="match status" value="1"/>
</dbReference>
<dbReference type="InterPro" id="IPR049730">
    <property type="entry name" value="SNF2/RAD54-like_C"/>
</dbReference>
<dbReference type="GO" id="GO:0016887">
    <property type="term" value="F:ATP hydrolysis activity"/>
    <property type="evidence" value="ECO:0007669"/>
    <property type="project" value="TreeGrafter"/>
</dbReference>
<evidence type="ECO:0000256" key="9">
    <source>
        <dbReference type="ARBA" id="ARBA00023125"/>
    </source>
</evidence>
<dbReference type="EMBL" id="QEAO01000016">
    <property type="protein sequence ID" value="TPX33995.1"/>
    <property type="molecule type" value="Genomic_DNA"/>
</dbReference>
<dbReference type="SUPFAM" id="SSF52540">
    <property type="entry name" value="P-loop containing nucleoside triphosphate hydrolases"/>
    <property type="match status" value="2"/>
</dbReference>
<dbReference type="GO" id="GO:0034728">
    <property type="term" value="P:nucleosome organization"/>
    <property type="evidence" value="ECO:0007669"/>
    <property type="project" value="TreeGrafter"/>
</dbReference>
<dbReference type="CDD" id="cd18659">
    <property type="entry name" value="CD2_tandem"/>
    <property type="match status" value="1"/>
</dbReference>
<dbReference type="InterPro" id="IPR027417">
    <property type="entry name" value="P-loop_NTPase"/>
</dbReference>
<keyword evidence="8" id="KW-0156">Chromatin regulator</keyword>
<evidence type="ECO:0000259" key="14">
    <source>
        <dbReference type="PROSITE" id="PS51192"/>
    </source>
</evidence>
<dbReference type="GO" id="GO:0005634">
    <property type="term" value="C:nucleus"/>
    <property type="evidence" value="ECO:0007669"/>
    <property type="project" value="UniProtKB-SubCell"/>
</dbReference>
<feature type="compositionally biased region" description="Basic and acidic residues" evidence="12">
    <location>
        <begin position="1686"/>
        <end position="1731"/>
    </location>
</feature>
<keyword evidence="10" id="KW-0539">Nucleus</keyword>
<evidence type="ECO:0000256" key="10">
    <source>
        <dbReference type="ARBA" id="ARBA00023242"/>
    </source>
</evidence>
<dbReference type="Proteomes" id="UP000319731">
    <property type="component" value="Unassembled WGS sequence"/>
</dbReference>
<dbReference type="GO" id="GO:0004386">
    <property type="term" value="F:helicase activity"/>
    <property type="evidence" value="ECO:0007669"/>
    <property type="project" value="UniProtKB-KW"/>
</dbReference>
<dbReference type="FunFam" id="3.40.50.10810:FF:000005">
    <property type="entry name" value="Photoperiod-independent early flowering 1"/>
    <property type="match status" value="1"/>
</dbReference>
<dbReference type="InterPro" id="IPR023780">
    <property type="entry name" value="Chromo_domain"/>
</dbReference>
<evidence type="ECO:0000256" key="1">
    <source>
        <dbReference type="ARBA" id="ARBA00004123"/>
    </source>
</evidence>
<organism evidence="16 17">
    <name type="scientific">Synchytrium microbalum</name>
    <dbReference type="NCBI Taxonomy" id="1806994"/>
    <lineage>
        <taxon>Eukaryota</taxon>
        <taxon>Fungi</taxon>
        <taxon>Fungi incertae sedis</taxon>
        <taxon>Chytridiomycota</taxon>
        <taxon>Chytridiomycota incertae sedis</taxon>
        <taxon>Chytridiomycetes</taxon>
        <taxon>Synchytriales</taxon>
        <taxon>Synchytriaceae</taxon>
        <taxon>Synchytrium</taxon>
    </lineage>
</organism>
<feature type="compositionally biased region" description="Basic and acidic residues" evidence="12">
    <location>
        <begin position="1384"/>
        <end position="1395"/>
    </location>
</feature>
<proteinExistence type="inferred from homology"/>
<dbReference type="CDD" id="cd18660">
    <property type="entry name" value="CD1_tandem"/>
    <property type="match status" value="1"/>
</dbReference>
<dbReference type="InterPro" id="IPR025260">
    <property type="entry name" value="CHD1-like_C"/>
</dbReference>
<dbReference type="Pfam" id="PF18196">
    <property type="entry name" value="Cdh1_DBD_1"/>
    <property type="match status" value="1"/>
</dbReference>
<protein>
    <recommendedName>
        <fullName evidence="18">DNA helicase</fullName>
    </recommendedName>
</protein>
<dbReference type="CDD" id="cd18793">
    <property type="entry name" value="SF2_C_SNF"/>
    <property type="match status" value="1"/>
</dbReference>
<dbReference type="GO" id="GO:0003677">
    <property type="term" value="F:DNA binding"/>
    <property type="evidence" value="ECO:0007669"/>
    <property type="project" value="UniProtKB-KW"/>
</dbReference>
<dbReference type="Gene3D" id="6.10.140.1440">
    <property type="match status" value="1"/>
</dbReference>
<feature type="compositionally biased region" description="Basic residues" evidence="12">
    <location>
        <begin position="173"/>
        <end position="191"/>
    </location>
</feature>
<feature type="compositionally biased region" description="Low complexity" evidence="12">
    <location>
        <begin position="97"/>
        <end position="106"/>
    </location>
</feature>
<dbReference type="Gene3D" id="2.40.50.40">
    <property type="match status" value="2"/>
</dbReference>
<feature type="region of interest" description="Disordered" evidence="12">
    <location>
        <begin position="1581"/>
        <end position="1738"/>
    </location>
</feature>
<feature type="region of interest" description="Disordered" evidence="12">
    <location>
        <begin position="1077"/>
        <end position="1144"/>
    </location>
</feature>
<dbReference type="PROSITE" id="PS50013">
    <property type="entry name" value="CHROMO_2"/>
    <property type="match status" value="2"/>
</dbReference>
<feature type="compositionally biased region" description="Basic residues" evidence="12">
    <location>
        <begin position="107"/>
        <end position="117"/>
    </location>
</feature>
<feature type="compositionally biased region" description="Basic residues" evidence="12">
    <location>
        <begin position="223"/>
        <end position="242"/>
    </location>
</feature>
<dbReference type="InterPro" id="IPR016197">
    <property type="entry name" value="Chromo-like_dom_sf"/>
</dbReference>
<dbReference type="Pfam" id="PF13907">
    <property type="entry name" value="CHD1-like_C"/>
    <property type="match status" value="1"/>
</dbReference>
<feature type="compositionally biased region" description="Low complexity" evidence="12">
    <location>
        <begin position="1642"/>
        <end position="1651"/>
    </location>
</feature>
<evidence type="ECO:0000256" key="4">
    <source>
        <dbReference type="ARBA" id="ARBA00022741"/>
    </source>
</evidence>
<dbReference type="InterPro" id="IPR001650">
    <property type="entry name" value="Helicase_C-like"/>
</dbReference>
<keyword evidence="6" id="KW-0347">Helicase</keyword>
<feature type="compositionally biased region" description="Basic and acidic residues" evidence="12">
    <location>
        <begin position="1581"/>
        <end position="1597"/>
    </location>
</feature>
<dbReference type="GO" id="GO:0000785">
    <property type="term" value="C:chromatin"/>
    <property type="evidence" value="ECO:0007669"/>
    <property type="project" value="TreeGrafter"/>
</dbReference>
<evidence type="ECO:0000256" key="7">
    <source>
        <dbReference type="ARBA" id="ARBA00022840"/>
    </source>
</evidence>
<evidence type="ECO:0000313" key="16">
    <source>
        <dbReference type="EMBL" id="TPX33995.1"/>
    </source>
</evidence>
<dbReference type="RefSeq" id="XP_031024837.1">
    <property type="nucleotide sequence ID" value="XM_031169150.1"/>
</dbReference>
<evidence type="ECO:0000256" key="8">
    <source>
        <dbReference type="ARBA" id="ARBA00022853"/>
    </source>
</evidence>
<keyword evidence="11" id="KW-0175">Coiled coil</keyword>
<dbReference type="PROSITE" id="PS51194">
    <property type="entry name" value="HELICASE_CTER"/>
    <property type="match status" value="1"/>
</dbReference>
<dbReference type="SUPFAM" id="SSF54160">
    <property type="entry name" value="Chromo domain-like"/>
    <property type="match status" value="2"/>
</dbReference>
<feature type="domain" description="Chromo" evidence="13">
    <location>
        <begin position="308"/>
        <end position="380"/>
    </location>
</feature>
<evidence type="ECO:0000256" key="6">
    <source>
        <dbReference type="ARBA" id="ARBA00022806"/>
    </source>
</evidence>
<feature type="domain" description="Chromo" evidence="13">
    <location>
        <begin position="408"/>
        <end position="468"/>
    </location>
</feature>
<keyword evidence="17" id="KW-1185">Reference proteome</keyword>
<gene>
    <name evidence="16" type="ORF">SmJEL517_g03222</name>
</gene>
<evidence type="ECO:0000256" key="2">
    <source>
        <dbReference type="ARBA" id="ARBA00009220"/>
    </source>
</evidence>
<dbReference type="Pfam" id="PF23588">
    <property type="entry name" value="HTH_CHD1_Hrp3"/>
    <property type="match status" value="1"/>
</dbReference>
<sequence length="1768" mass="201909">MDDLPTFDGGDAMQTDYLYTTEDSNPTDFIEPAPRDDMSKEGGGSEYEESMEDDAKNGVGSVEDDDDDDDDHIHPQDDDMSYENHNFDAGYNHNHNSPRSRQNQSPSRKHSSSKKPQKHDNFQELDPDLYLLRRSGRSKHQPSRVEEKSEDEDDDAESSMDSDNDGGDSYGGGRKRKRGKAKGRAPSRPKRQARETVDDSEEEARFTSESANGEEDDWDGGGRSRKRPAGSRRKSKSKKSRTARFVDDGDETPLYAEQRFSVRHRNAKNYDESANSVDYGLSEEDEEAEREMLKKKKVNYQEAVEDDQGIEQIWDYRIVPMTNEDNEDEDEDVYEFLVKWKGKSHLHNTWQTADSLRNEKGFRRVENFFKKKVEGDREFMTDPNSTPEEKEQFEVQNEMHRNALKDYTQVERVVASRYSEFGTQYYIKWKQLSYTENTWESATDIATEFQHEIDNFLERQESQTLPYLSDKHKKRPAYKPFKSQPAYMVGGELRDYQLLGVNWMANLWHTNQNGILADEMGLGKTVQSISFLNYLFHEMKVYGPYLIVVPLSTITSWQREFARWAPEINVIMYQGSSDARQIIRDTEFYTQVTGARGGNHGRQVKFHALLTTYEYILRDKVELGAIRWCYLAVDEAHRLKNAESQLHEALKDFRTDNRLLITGTPLQNTIRELLALTHFIMPDRFHEFENFEIDLSNGENGQKDVMSKIQQLQHELKPLMLRRLKRDVEKSLPTKTEQILRVDLSAMQLMYYKAIFTKNFTTLTNTSRTAQGGASLMNVAMELKKAANHPYLFDGAEDSTISNKQDILRGIISNSGKMVLLDKLLTRLKEGGHRVLIFSQMVRLLDILSDYMRSRGYQFQRLDGTVPSEQRKRAMEHFNAEGSADFVFLLSTKAGGLGLNLETADTVVIFDSDWNPQNDLQAMARAHRIGQKKIVSVYRFVSKDTIEEEIIDRAKRKMVLEYAIIKQMDTSGRSVLQKGGQAEQTEKMTREELQTILKFGARNLFKAHEAANELHGSSAAGGNLLEEFNLDEVLARAEESETTADGGATDGGAEFLEQWRIADVGINELSWNDIIPEEERKKSEEEERKKQEEALASRAKRAAGPASYAEGGGGGGADDDGKRKRGRKGGKKKDGSSSDKLDDKDLRALHRAMLKWGDPEDKYEEIVKDADLEDKDTDLIYDTCHRLFEDCQKALADHEEAIANVTDRKEKRKEKAVTIAFEGLPAVNAKQLYTRVNDFNHAMTRLKLAAEKPQSFRLSNQMKSVNWSQPWTHKEDAMLVAGIARHGFGSWAEIQADPDLNLQGRFHLGVEKKDIKDEEHAAAEDDKAGGDGSAGKKHLPKSVHLVRRGEYLLKVLREEEEARVKSTKAAAAKAARATNGTPSKKKEVEVKDKPKSKSNKPPVFTKTKKPSAPDKKPALSKLGPFADRKDVKKDKKEKKPSISAKPRKPKVKSPTTAAELFGNDNDHSDLSDVDSDDDDSISSDDEESLTAAERETFKILLKPVKNEIKALERLDGDKKATKDDRTKVARDTIYNVGNFVKAEAAKLDKGERERQETRMWMYISQVMWMVDVEWSKLRDGFEKESARRDADKVKNESSKSSGSAPVIARSNTSNNNNPSTPQTPIEKKKPSDLPIKKKKPIPVDTNNSSTHDSNHNNKDDGLSSAAPASANSYSTSMDRGHHHHRDDRDRRDRDDRDDRDRSDSRYRRDDYRRDDYKSSRRDDYRRDDGKDRRRSRSRYVMESQSIYYSGVGDFLAWFNDYYHPSQKV</sequence>
<dbReference type="Pfam" id="PF00385">
    <property type="entry name" value="Chromo"/>
    <property type="match status" value="2"/>
</dbReference>
<dbReference type="InterPro" id="IPR000953">
    <property type="entry name" value="Chromo/chromo_shadow_dom"/>
</dbReference>
<dbReference type="GO" id="GO:0003682">
    <property type="term" value="F:chromatin binding"/>
    <property type="evidence" value="ECO:0007669"/>
    <property type="project" value="TreeGrafter"/>
</dbReference>
<dbReference type="PANTHER" id="PTHR45623:SF14">
    <property type="entry name" value="CHROMODOMAIN-HELICASE-DNA-BINDING PROTEIN 1"/>
    <property type="match status" value="1"/>
</dbReference>
<dbReference type="GO" id="GO:0140658">
    <property type="term" value="F:ATP-dependent chromatin remodeler activity"/>
    <property type="evidence" value="ECO:0007669"/>
    <property type="project" value="TreeGrafter"/>
</dbReference>
<dbReference type="SMART" id="SM00490">
    <property type="entry name" value="HELICc"/>
    <property type="match status" value="1"/>
</dbReference>
<feature type="compositionally biased region" description="Basic and acidic residues" evidence="12">
    <location>
        <begin position="1319"/>
        <end position="1329"/>
    </location>
</feature>
<keyword evidence="3" id="KW-0677">Repeat</keyword>
<comment type="subcellular location">
    <subcellularLocation>
        <location evidence="1">Nucleus</location>
    </subcellularLocation>
</comment>
<dbReference type="Gene3D" id="1.10.10.60">
    <property type="entry name" value="Homeodomain-like"/>
    <property type="match status" value="1"/>
</dbReference>
<dbReference type="InterPro" id="IPR000330">
    <property type="entry name" value="SNF2_N"/>
</dbReference>
<dbReference type="Gene3D" id="3.40.50.300">
    <property type="entry name" value="P-loop containing nucleotide triphosphate hydrolases"/>
    <property type="match status" value="1"/>
</dbReference>
<feature type="compositionally biased region" description="Basic and acidic residues" evidence="12">
    <location>
        <begin position="1077"/>
        <end position="1095"/>
    </location>
</feature>
<dbReference type="OrthoDB" id="5857104at2759"/>
<dbReference type="InterPro" id="IPR038718">
    <property type="entry name" value="SNF2-like_sf"/>
</dbReference>
<feature type="region of interest" description="Disordered" evidence="12">
    <location>
        <begin position="1"/>
        <end position="255"/>
    </location>
</feature>
<keyword evidence="9" id="KW-0238">DNA-binding</keyword>
<comment type="caution">
    <text evidence="16">The sequence shown here is derived from an EMBL/GenBank/DDBJ whole genome shotgun (WGS) entry which is preliminary data.</text>
</comment>
<dbReference type="STRING" id="1806994.A0A507C907"/>
<keyword evidence="4" id="KW-0547">Nucleotide-binding</keyword>
<dbReference type="SMART" id="SM00298">
    <property type="entry name" value="CHROMO"/>
    <property type="match status" value="2"/>
</dbReference>
<evidence type="ECO:0000256" key="3">
    <source>
        <dbReference type="ARBA" id="ARBA00022737"/>
    </source>
</evidence>
<feature type="compositionally biased region" description="Basic and acidic residues" evidence="12">
    <location>
        <begin position="1132"/>
        <end position="1144"/>
    </location>
</feature>
<feature type="region of interest" description="Disordered" evidence="12">
    <location>
        <begin position="1319"/>
        <end position="1341"/>
    </location>
</feature>
<feature type="compositionally biased region" description="Low complexity" evidence="12">
    <location>
        <begin position="1367"/>
        <end position="1378"/>
    </location>
</feature>
<feature type="compositionally biased region" description="Acidic residues" evidence="12">
    <location>
        <begin position="148"/>
        <end position="166"/>
    </location>
</feature>
<feature type="compositionally biased region" description="Low complexity" evidence="12">
    <location>
        <begin position="1663"/>
        <end position="1676"/>
    </location>
</feature>
<dbReference type="SMART" id="SM01176">
    <property type="entry name" value="DUF4208"/>
    <property type="match status" value="1"/>
</dbReference>
<evidence type="ECO:0000313" key="17">
    <source>
        <dbReference type="Proteomes" id="UP000319731"/>
    </source>
</evidence>
<keyword evidence="5" id="KW-0378">Hydrolase</keyword>
<feature type="compositionally biased region" description="Polar residues" evidence="12">
    <location>
        <begin position="17"/>
        <end position="27"/>
    </location>
</feature>
<dbReference type="InterPro" id="IPR009057">
    <property type="entry name" value="Homeodomain-like_sf"/>
</dbReference>
<accession>A0A507C907</accession>
<evidence type="ECO:0000256" key="5">
    <source>
        <dbReference type="ARBA" id="ARBA00022801"/>
    </source>
</evidence>
<feature type="region of interest" description="Disordered" evidence="12">
    <location>
        <begin position="1362"/>
        <end position="1492"/>
    </location>
</feature>
<dbReference type="GeneID" id="42004447"/>
<dbReference type="Pfam" id="PF00271">
    <property type="entry name" value="Helicase_C"/>
    <property type="match status" value="1"/>
</dbReference>
<feature type="coiled-coil region" evidence="11">
    <location>
        <begin position="1188"/>
        <end position="1215"/>
    </location>
</feature>
<feature type="compositionally biased region" description="Basic and acidic residues" evidence="12">
    <location>
        <begin position="1625"/>
        <end position="1635"/>
    </location>
</feature>
<evidence type="ECO:0008006" key="18">
    <source>
        <dbReference type="Google" id="ProtNLM"/>
    </source>
</evidence>
<feature type="domain" description="Helicase C-terminal" evidence="15">
    <location>
        <begin position="820"/>
        <end position="976"/>
    </location>
</feature>
<feature type="compositionally biased region" description="Basic and acidic residues" evidence="12">
    <location>
        <begin position="1652"/>
        <end position="1661"/>
    </location>
</feature>
<dbReference type="Pfam" id="PF00176">
    <property type="entry name" value="SNF2-rel_dom"/>
    <property type="match status" value="1"/>
</dbReference>
<dbReference type="PANTHER" id="PTHR45623">
    <property type="entry name" value="CHROMODOMAIN-HELICASE-DNA-BINDING PROTEIN 3-RELATED-RELATED"/>
    <property type="match status" value="1"/>
</dbReference>
<evidence type="ECO:0000259" key="15">
    <source>
        <dbReference type="PROSITE" id="PS51194"/>
    </source>
</evidence>
<dbReference type="GO" id="GO:0042393">
    <property type="term" value="F:histone binding"/>
    <property type="evidence" value="ECO:0007669"/>
    <property type="project" value="TreeGrafter"/>
</dbReference>
<dbReference type="SMART" id="SM00487">
    <property type="entry name" value="DEXDc"/>
    <property type="match status" value="1"/>
</dbReference>
<dbReference type="InterPro" id="IPR056302">
    <property type="entry name" value="CHD1-2/Hrp3_HTH"/>
</dbReference>
<name>A0A507C907_9FUNG</name>
<dbReference type="SUPFAM" id="SSF46689">
    <property type="entry name" value="Homeodomain-like"/>
    <property type="match status" value="1"/>
</dbReference>
<feature type="domain" description="Helicase ATP-binding" evidence="14">
    <location>
        <begin position="505"/>
        <end position="683"/>
    </location>
</feature>
<dbReference type="GO" id="GO:0005524">
    <property type="term" value="F:ATP binding"/>
    <property type="evidence" value="ECO:0007669"/>
    <property type="project" value="UniProtKB-KW"/>
</dbReference>
<evidence type="ECO:0000256" key="11">
    <source>
        <dbReference type="SAM" id="Coils"/>
    </source>
</evidence>
<dbReference type="PROSITE" id="PS51192">
    <property type="entry name" value="HELICASE_ATP_BIND_1"/>
    <property type="match status" value="1"/>
</dbReference>
<dbReference type="InterPro" id="IPR041150">
    <property type="entry name" value="Cdh1_DBD"/>
</dbReference>
<dbReference type="InterPro" id="IPR014001">
    <property type="entry name" value="Helicase_ATP-bd"/>
</dbReference>
<evidence type="ECO:0000256" key="12">
    <source>
        <dbReference type="SAM" id="MobiDB-lite"/>
    </source>
</evidence>
<feature type="compositionally biased region" description="Low complexity" evidence="12">
    <location>
        <begin position="1610"/>
        <end position="1624"/>
    </location>
</feature>
<feature type="compositionally biased region" description="Basic and acidic residues" evidence="12">
    <location>
        <begin position="1426"/>
        <end position="1440"/>
    </location>
</feature>